<dbReference type="GO" id="GO:0003723">
    <property type="term" value="F:RNA binding"/>
    <property type="evidence" value="ECO:0007669"/>
    <property type="project" value="InterPro"/>
</dbReference>
<dbReference type="EMBL" id="DRSK01000251">
    <property type="protein sequence ID" value="HHE08118.1"/>
    <property type="molecule type" value="Genomic_DNA"/>
</dbReference>
<name>A0A7C5HHB2_9CHLB</name>
<dbReference type="Pfam" id="PF01668">
    <property type="entry name" value="SmpB"/>
    <property type="match status" value="1"/>
</dbReference>
<protein>
    <submittedName>
        <fullName evidence="1">SsrA-binding protein</fullName>
    </submittedName>
</protein>
<evidence type="ECO:0000313" key="1">
    <source>
        <dbReference type="EMBL" id="HHE08118.1"/>
    </source>
</evidence>
<comment type="caution">
    <text evidence="1">The sequence shown here is derived from an EMBL/GenBank/DDBJ whole genome shotgun (WGS) entry which is preliminary data.</text>
</comment>
<dbReference type="Proteomes" id="UP000886059">
    <property type="component" value="Unassembled WGS sequence"/>
</dbReference>
<reference evidence="1" key="1">
    <citation type="journal article" date="2020" name="mSystems">
        <title>Genome- and Community-Level Interaction Insights into Carbon Utilization and Element Cycling Functions of Hydrothermarchaeota in Hydrothermal Sediment.</title>
        <authorList>
            <person name="Zhou Z."/>
            <person name="Liu Y."/>
            <person name="Xu W."/>
            <person name="Pan J."/>
            <person name="Luo Z.H."/>
            <person name="Li M."/>
        </authorList>
    </citation>
    <scope>NUCLEOTIDE SEQUENCE [LARGE SCALE GENOMIC DNA]</scope>
    <source>
        <strain evidence="1">HyVt-628</strain>
    </source>
</reference>
<dbReference type="AlphaFoldDB" id="A0A7C5HHB2"/>
<feature type="non-terminal residue" evidence="1">
    <location>
        <position position="1"/>
    </location>
</feature>
<organism evidence="1">
    <name type="scientific">Chlorobaculum parvum</name>
    <dbReference type="NCBI Taxonomy" id="274539"/>
    <lineage>
        <taxon>Bacteria</taxon>
        <taxon>Pseudomonadati</taxon>
        <taxon>Chlorobiota</taxon>
        <taxon>Chlorobiia</taxon>
        <taxon>Chlorobiales</taxon>
        <taxon>Chlorobiaceae</taxon>
        <taxon>Chlorobaculum</taxon>
    </lineage>
</organism>
<proteinExistence type="predicted"/>
<accession>A0A7C5HHB2</accession>
<dbReference type="InterPro" id="IPR000037">
    <property type="entry name" value="SsrA-bd_prot"/>
</dbReference>
<gene>
    <name evidence="1" type="ORF">ENL01_04485</name>
</gene>
<sequence>AFFNPKGILKVELGLARGKKLYDKRETVKNRDAERQLQQLKKQY</sequence>